<reference evidence="3" key="2">
    <citation type="submission" date="2023-06" db="EMBL/GenBank/DDBJ databases">
        <authorList>
            <consortium name="Lawrence Berkeley National Laboratory"/>
            <person name="Haridas S."/>
            <person name="Hensen N."/>
            <person name="Bonometti L."/>
            <person name="Westerberg I."/>
            <person name="Brannstrom I.O."/>
            <person name="Guillou S."/>
            <person name="Cros-Aarteil S."/>
            <person name="Calhoun S."/>
            <person name="Kuo A."/>
            <person name="Mondo S."/>
            <person name="Pangilinan J."/>
            <person name="Riley R."/>
            <person name="Labutti K."/>
            <person name="Andreopoulos B."/>
            <person name="Lipzen A."/>
            <person name="Chen C."/>
            <person name="Yanf M."/>
            <person name="Daum C."/>
            <person name="Ng V."/>
            <person name="Clum A."/>
            <person name="Steindorff A."/>
            <person name="Ohm R."/>
            <person name="Martin F."/>
            <person name="Silar P."/>
            <person name="Natvig D."/>
            <person name="Lalanne C."/>
            <person name="Gautier V."/>
            <person name="Ament-Velasquez S.L."/>
            <person name="Kruys A."/>
            <person name="Hutchinson M.I."/>
            <person name="Powell A.J."/>
            <person name="Barry K."/>
            <person name="Miller A.N."/>
            <person name="Grigoriev I.V."/>
            <person name="Debuchy R."/>
            <person name="Gladieux P."/>
            <person name="Thoren M.H."/>
            <person name="Johannesson H."/>
        </authorList>
    </citation>
    <scope>NUCLEOTIDE SEQUENCE</scope>
    <source>
        <strain evidence="3">CBS 955.72</strain>
    </source>
</reference>
<reference evidence="3" key="1">
    <citation type="journal article" date="2023" name="Mol. Phylogenet. Evol.">
        <title>Genome-scale phylogeny and comparative genomics of the fungal order Sordariales.</title>
        <authorList>
            <person name="Hensen N."/>
            <person name="Bonometti L."/>
            <person name="Westerberg I."/>
            <person name="Brannstrom I.O."/>
            <person name="Guillou S."/>
            <person name="Cros-Aarteil S."/>
            <person name="Calhoun S."/>
            <person name="Haridas S."/>
            <person name="Kuo A."/>
            <person name="Mondo S."/>
            <person name="Pangilinan J."/>
            <person name="Riley R."/>
            <person name="LaButti K."/>
            <person name="Andreopoulos B."/>
            <person name="Lipzen A."/>
            <person name="Chen C."/>
            <person name="Yan M."/>
            <person name="Daum C."/>
            <person name="Ng V."/>
            <person name="Clum A."/>
            <person name="Steindorff A."/>
            <person name="Ohm R.A."/>
            <person name="Martin F."/>
            <person name="Silar P."/>
            <person name="Natvig D.O."/>
            <person name="Lalanne C."/>
            <person name="Gautier V."/>
            <person name="Ament-Velasquez S.L."/>
            <person name="Kruys A."/>
            <person name="Hutchinson M.I."/>
            <person name="Powell A.J."/>
            <person name="Barry K."/>
            <person name="Miller A.N."/>
            <person name="Grigoriev I.V."/>
            <person name="Debuchy R."/>
            <person name="Gladieux P."/>
            <person name="Hiltunen Thoren M."/>
            <person name="Johannesson H."/>
        </authorList>
    </citation>
    <scope>NUCLEOTIDE SEQUENCE</scope>
    <source>
        <strain evidence="3">CBS 955.72</strain>
    </source>
</reference>
<dbReference type="InterPro" id="IPR052953">
    <property type="entry name" value="Ser-rich/MCO-related"/>
</dbReference>
<dbReference type="PANTHER" id="PTHR34883:SF15">
    <property type="entry name" value="EXTRACELLULAR SERINE-RICH PROTEIN"/>
    <property type="match status" value="1"/>
</dbReference>
<dbReference type="CDD" id="cd00920">
    <property type="entry name" value="Cupredoxin"/>
    <property type="match status" value="2"/>
</dbReference>
<evidence type="ECO:0000256" key="2">
    <source>
        <dbReference type="SAM" id="SignalP"/>
    </source>
</evidence>
<feature type="compositionally biased region" description="Low complexity" evidence="1">
    <location>
        <begin position="328"/>
        <end position="339"/>
    </location>
</feature>
<dbReference type="AlphaFoldDB" id="A0AAJ0HH60"/>
<protein>
    <submittedName>
        <fullName evidence="3">Uncharacterized protein</fullName>
    </submittedName>
</protein>
<feature type="signal peptide" evidence="2">
    <location>
        <begin position="1"/>
        <end position="19"/>
    </location>
</feature>
<gene>
    <name evidence="3" type="ORF">B0T25DRAFT_188278</name>
</gene>
<keyword evidence="2" id="KW-0732">Signal</keyword>
<evidence type="ECO:0000313" key="3">
    <source>
        <dbReference type="EMBL" id="KAK3352561.1"/>
    </source>
</evidence>
<feature type="compositionally biased region" description="Pro residues" evidence="1">
    <location>
        <begin position="318"/>
        <end position="327"/>
    </location>
</feature>
<dbReference type="EMBL" id="JAUIQD010000004">
    <property type="protein sequence ID" value="KAK3352561.1"/>
    <property type="molecule type" value="Genomic_DNA"/>
</dbReference>
<dbReference type="Proteomes" id="UP001275084">
    <property type="component" value="Unassembled WGS sequence"/>
</dbReference>
<dbReference type="SUPFAM" id="SSF49503">
    <property type="entry name" value="Cupredoxins"/>
    <property type="match status" value="2"/>
</dbReference>
<organism evidence="3 4">
    <name type="scientific">Lasiosphaeria hispida</name>
    <dbReference type="NCBI Taxonomy" id="260671"/>
    <lineage>
        <taxon>Eukaryota</taxon>
        <taxon>Fungi</taxon>
        <taxon>Dikarya</taxon>
        <taxon>Ascomycota</taxon>
        <taxon>Pezizomycotina</taxon>
        <taxon>Sordariomycetes</taxon>
        <taxon>Sordariomycetidae</taxon>
        <taxon>Sordariales</taxon>
        <taxon>Lasiosphaeriaceae</taxon>
        <taxon>Lasiosphaeria</taxon>
    </lineage>
</organism>
<dbReference type="InterPro" id="IPR008972">
    <property type="entry name" value="Cupredoxin"/>
</dbReference>
<evidence type="ECO:0000256" key="1">
    <source>
        <dbReference type="SAM" id="MobiDB-lite"/>
    </source>
</evidence>
<accession>A0AAJ0HH60</accession>
<dbReference type="PANTHER" id="PTHR34883">
    <property type="entry name" value="SERINE-RICH PROTEIN, PUTATIVE-RELATED-RELATED"/>
    <property type="match status" value="1"/>
</dbReference>
<keyword evidence="4" id="KW-1185">Reference proteome</keyword>
<evidence type="ECO:0000313" key="4">
    <source>
        <dbReference type="Proteomes" id="UP001275084"/>
    </source>
</evidence>
<sequence>MRFSPGSLIPFSLLASTAAATHFQVTVGKDSQLRFVPEQIDAVPGDTITYNFFARNHAVVQSSFDKPCQPQAGSAFFSGFTPTASPDVASRTTFTITVNDTKPVWVYCPQTNGNHCQSGMVQSINAPKQGNTFDAFKALAAKAPTSQSPADGLPVGGERKLTVDVGPNGALVYSSNNITELPRTVVEFLFNPRNHTVTQSSFEKPCQPLDGGFSSGFIATTASPSGASFKIVIPDTKPIWFYCGQVNGNHCQSGMVGSINAPLAGNTLDAFTALAKAAPPPSRIPAQAPLGGTLIVNGNVIQKLNGNALNVDALVNGTPPPPPPPAPTSSAAGKPPGASQTFVPPPGATIPPSYNGMAGGGKPGNYGWGKDLSDVALQYLYIEQFIEDILANLLFSGYDKISSGSWSGIYPKTITDTVGSMAAQALIHRESTTDCLQHFGKPLLGECKYNLPLNSADDFLHAALVLNMIDISVLIGATAAVAEKDAWLVPLLATEIGAKSRMTAVVNLMQNHMAAAAPREPVLPPALAWSYAQRYVSSCPDPIKGMPAAAYPALKIASKQESAGRTTSVALQYDGANKGQQWAAWVGPWGDLAFTPINGGSATVPSDLYGHVWVVVVSKGEGKLADLPSVVVAGPELVWVSSP</sequence>
<feature type="chain" id="PRO_5042467158" evidence="2">
    <location>
        <begin position="20"/>
        <end position="643"/>
    </location>
</feature>
<name>A0AAJ0HH60_9PEZI</name>
<feature type="region of interest" description="Disordered" evidence="1">
    <location>
        <begin position="312"/>
        <end position="356"/>
    </location>
</feature>
<dbReference type="Gene3D" id="2.60.40.420">
    <property type="entry name" value="Cupredoxins - blue copper proteins"/>
    <property type="match status" value="2"/>
</dbReference>
<comment type="caution">
    <text evidence="3">The sequence shown here is derived from an EMBL/GenBank/DDBJ whole genome shotgun (WGS) entry which is preliminary data.</text>
</comment>
<proteinExistence type="predicted"/>